<keyword evidence="3" id="KW-1185">Reference proteome</keyword>
<evidence type="ECO:0000256" key="1">
    <source>
        <dbReference type="SAM" id="Phobius"/>
    </source>
</evidence>
<dbReference type="Proteomes" id="UP000007113">
    <property type="component" value="Chromosome"/>
</dbReference>
<evidence type="ECO:0008006" key="4">
    <source>
        <dbReference type="Google" id="ProtNLM"/>
    </source>
</evidence>
<protein>
    <recommendedName>
        <fullName evidence="4">PH domain-containing protein</fullName>
    </recommendedName>
</protein>
<gene>
    <name evidence="2" type="ordered locus">AciX8_1277</name>
</gene>
<evidence type="ECO:0000313" key="3">
    <source>
        <dbReference type="Proteomes" id="UP000007113"/>
    </source>
</evidence>
<dbReference type="AlphaFoldDB" id="G8NY32"/>
<dbReference type="STRING" id="682795.AciX8_1277"/>
<sequence length="138" mass="16195" precursor="true">MRFYKTSRSSRILQTLILTLLVASTSMVLVHDHRWRWSFCFVLVMAAGQVHSLWTNYWEITPDGKLLARTYGFNLRYETSSVLYAGPVREMVGYPVSKKDIELEFKGSQKKRYVRVADRSEFLEWLRSVSPQAQVIRL</sequence>
<feature type="transmembrane region" description="Helical" evidence="1">
    <location>
        <begin position="12"/>
        <end position="30"/>
    </location>
</feature>
<keyword evidence="1" id="KW-1133">Transmembrane helix</keyword>
<reference evidence="2 3" key="1">
    <citation type="submission" date="2011-11" db="EMBL/GenBank/DDBJ databases">
        <title>Complete sequence of Granulicella mallensis MP5ACTX8.</title>
        <authorList>
            <consortium name="US DOE Joint Genome Institute"/>
            <person name="Lucas S."/>
            <person name="Copeland A."/>
            <person name="Lapidus A."/>
            <person name="Cheng J.-F."/>
            <person name="Goodwin L."/>
            <person name="Pitluck S."/>
            <person name="Peters L."/>
            <person name="Lu M."/>
            <person name="Detter J.C."/>
            <person name="Han C."/>
            <person name="Tapia R."/>
            <person name="Land M."/>
            <person name="Hauser L."/>
            <person name="Kyrpides N."/>
            <person name="Ivanova N."/>
            <person name="Mikhailova N."/>
            <person name="Pagani I."/>
            <person name="Rawat S."/>
            <person name="Mannisto M."/>
            <person name="Haggblom M."/>
            <person name="Woyke T."/>
        </authorList>
    </citation>
    <scope>NUCLEOTIDE SEQUENCE [LARGE SCALE GENOMIC DNA]</scope>
    <source>
        <strain evidence="3">ATCC BAA-1857 / DSM 23137 / MP5ACTX8</strain>
    </source>
</reference>
<dbReference type="EMBL" id="CP003130">
    <property type="protein sequence ID" value="AEU35620.1"/>
    <property type="molecule type" value="Genomic_DNA"/>
</dbReference>
<organism evidence="2 3">
    <name type="scientific">Granulicella mallensis (strain ATCC BAA-1857 / DSM 23137 / MP5ACTX8)</name>
    <dbReference type="NCBI Taxonomy" id="682795"/>
    <lineage>
        <taxon>Bacteria</taxon>
        <taxon>Pseudomonadati</taxon>
        <taxon>Acidobacteriota</taxon>
        <taxon>Terriglobia</taxon>
        <taxon>Terriglobales</taxon>
        <taxon>Acidobacteriaceae</taxon>
        <taxon>Granulicella</taxon>
    </lineage>
</organism>
<name>G8NY32_GRAMM</name>
<accession>G8NY32</accession>
<dbReference type="HOGENOM" id="CLU_1852360_0_0_0"/>
<evidence type="ECO:0000313" key="2">
    <source>
        <dbReference type="EMBL" id="AEU35620.1"/>
    </source>
</evidence>
<proteinExistence type="predicted"/>
<keyword evidence="1" id="KW-0472">Membrane</keyword>
<keyword evidence="1" id="KW-0812">Transmembrane</keyword>
<dbReference type="KEGG" id="gma:AciX8_1277"/>